<accession>A0A194AFP9</accession>
<dbReference type="Proteomes" id="UP000095200">
    <property type="component" value="Unassembled WGS sequence"/>
</dbReference>
<feature type="transmembrane region" description="Helical" evidence="1">
    <location>
        <begin position="12"/>
        <end position="35"/>
    </location>
</feature>
<dbReference type="Pfam" id="PF07963">
    <property type="entry name" value="N_methyl"/>
    <property type="match status" value="1"/>
</dbReference>
<dbReference type="NCBIfam" id="TIGR02532">
    <property type="entry name" value="IV_pilin_GFxxxE"/>
    <property type="match status" value="1"/>
</dbReference>
<keyword evidence="1" id="KW-0812">Transmembrane</keyword>
<comment type="caution">
    <text evidence="2">The sequence shown here is derived from an EMBL/GenBank/DDBJ whole genome shotgun (WGS) entry which is preliminary data.</text>
</comment>
<protein>
    <recommendedName>
        <fullName evidence="4">Type II secretion system protein J</fullName>
    </recommendedName>
</protein>
<dbReference type="STRING" id="1592317.DPF_0731"/>
<reference evidence="3" key="1">
    <citation type="submission" date="2016-06" db="EMBL/GenBank/DDBJ databases">
        <title>Draft genome sequence of Desulfoplanes formicivorans strain Pf12B.</title>
        <authorList>
            <person name="Watanabe M."/>
            <person name="Kojima H."/>
            <person name="Fukui M."/>
        </authorList>
    </citation>
    <scope>NUCLEOTIDE SEQUENCE [LARGE SCALE GENOMIC DNA]</scope>
    <source>
        <strain evidence="3">Pf12B</strain>
    </source>
</reference>
<keyword evidence="3" id="KW-1185">Reference proteome</keyword>
<dbReference type="AlphaFoldDB" id="A0A194AFP9"/>
<keyword evidence="1" id="KW-0472">Membrane</keyword>
<sequence>MDRVPGVADQGFTLLEILIALTMTATVMSVLFGVYASCLDVARDLESSSRADRMMRMVVSRITNDLRSYAPMVAADLSAFRGGDVYLEDNATQETNRTSDKGTEVEVPLFWGNEMDTPPQDEEGIVVMAFPSRASLGFADNDEVQRINLVSYVLVPENENDENGRYVLLRRELPFAGLYPEQKIEMIELADGLVWTDRAGPIYLDETGERFTTWDGTARKRARKPVVPRLISWTLRVDRDGQQVVYPMTVHPQVLAAGGS</sequence>
<dbReference type="OrthoDB" id="5465052at2"/>
<dbReference type="EMBL" id="BDFE01000008">
    <property type="protein sequence ID" value="GAU08030.1"/>
    <property type="molecule type" value="Genomic_DNA"/>
</dbReference>
<dbReference type="InterPro" id="IPR012902">
    <property type="entry name" value="N_methyl_site"/>
</dbReference>
<dbReference type="RefSeq" id="WP_069857512.1">
    <property type="nucleotide sequence ID" value="NZ_BDFE01000008.1"/>
</dbReference>
<evidence type="ECO:0008006" key="4">
    <source>
        <dbReference type="Google" id="ProtNLM"/>
    </source>
</evidence>
<gene>
    <name evidence="2" type="ORF">DPF_0731</name>
</gene>
<proteinExistence type="predicted"/>
<keyword evidence="1" id="KW-1133">Transmembrane helix</keyword>
<evidence type="ECO:0000313" key="3">
    <source>
        <dbReference type="Proteomes" id="UP000095200"/>
    </source>
</evidence>
<organism evidence="2 3">
    <name type="scientific">Desulfoplanes formicivorans</name>
    <dbReference type="NCBI Taxonomy" id="1592317"/>
    <lineage>
        <taxon>Bacteria</taxon>
        <taxon>Pseudomonadati</taxon>
        <taxon>Thermodesulfobacteriota</taxon>
        <taxon>Desulfovibrionia</taxon>
        <taxon>Desulfovibrionales</taxon>
        <taxon>Desulfoplanaceae</taxon>
        <taxon>Desulfoplanes</taxon>
    </lineage>
</organism>
<dbReference type="PROSITE" id="PS00409">
    <property type="entry name" value="PROKAR_NTER_METHYL"/>
    <property type="match status" value="1"/>
</dbReference>
<name>A0A194AFP9_9BACT</name>
<evidence type="ECO:0000313" key="2">
    <source>
        <dbReference type="EMBL" id="GAU08030.1"/>
    </source>
</evidence>
<evidence type="ECO:0000256" key="1">
    <source>
        <dbReference type="SAM" id="Phobius"/>
    </source>
</evidence>